<keyword evidence="1" id="KW-0732">Signal</keyword>
<reference evidence="2 3" key="1">
    <citation type="journal article" date="2019" name="Int. J. Syst. Evol. Microbiol.">
        <title>The Global Catalogue of Microorganisms (GCM) 10K type strain sequencing project: providing services to taxonomists for standard genome sequencing and annotation.</title>
        <authorList>
            <consortium name="The Broad Institute Genomics Platform"/>
            <consortium name="The Broad Institute Genome Sequencing Center for Infectious Disease"/>
            <person name="Wu L."/>
            <person name="Ma J."/>
        </authorList>
    </citation>
    <scope>NUCLEOTIDE SEQUENCE [LARGE SCALE GENOMIC DNA]</scope>
    <source>
        <strain evidence="2 3">JCM 12928</strain>
    </source>
</reference>
<feature type="chain" id="PRO_5046968161" description="DUF1579 domain-containing protein" evidence="1">
    <location>
        <begin position="20"/>
        <end position="175"/>
    </location>
</feature>
<dbReference type="RefSeq" id="WP_343793933.1">
    <property type="nucleotide sequence ID" value="NZ_BAAAGA010000005.1"/>
</dbReference>
<dbReference type="Proteomes" id="UP001501352">
    <property type="component" value="Unassembled WGS sequence"/>
</dbReference>
<sequence length="175" mass="18734">MIAPLVAALGLWLAPGQDAATTRPAPVAIADPTRADTLLAAFDPLIGKTWRGASITAENVVDEVRFERTAGDKAIWSTHSAAGGAYTGDTLIVFDRDTGGLVSFYATSGGFYTTGTVKVLGPGRFEFEQQVHGLDGIEAVRAQTTFEDNVYRIRSQHLINGAWVETGGFDYRPID</sequence>
<name>A0ABN1H0W7_9CAUL</name>
<organism evidence="2 3">
    <name type="scientific">Brevundimonas kwangchunensis</name>
    <dbReference type="NCBI Taxonomy" id="322163"/>
    <lineage>
        <taxon>Bacteria</taxon>
        <taxon>Pseudomonadati</taxon>
        <taxon>Pseudomonadota</taxon>
        <taxon>Alphaproteobacteria</taxon>
        <taxon>Caulobacterales</taxon>
        <taxon>Caulobacteraceae</taxon>
        <taxon>Brevundimonas</taxon>
    </lineage>
</organism>
<accession>A0ABN1H0W7</accession>
<protein>
    <recommendedName>
        <fullName evidence="4">DUF1579 domain-containing protein</fullName>
    </recommendedName>
</protein>
<evidence type="ECO:0008006" key="4">
    <source>
        <dbReference type="Google" id="ProtNLM"/>
    </source>
</evidence>
<gene>
    <name evidence="2" type="ORF">GCM10009422_23230</name>
</gene>
<evidence type="ECO:0000313" key="3">
    <source>
        <dbReference type="Proteomes" id="UP001501352"/>
    </source>
</evidence>
<keyword evidence="3" id="KW-1185">Reference proteome</keyword>
<evidence type="ECO:0000256" key="1">
    <source>
        <dbReference type="SAM" id="SignalP"/>
    </source>
</evidence>
<comment type="caution">
    <text evidence="2">The sequence shown here is derived from an EMBL/GenBank/DDBJ whole genome shotgun (WGS) entry which is preliminary data.</text>
</comment>
<evidence type="ECO:0000313" key="2">
    <source>
        <dbReference type="EMBL" id="GAA0625870.1"/>
    </source>
</evidence>
<dbReference type="EMBL" id="BAAAGA010000005">
    <property type="protein sequence ID" value="GAA0625870.1"/>
    <property type="molecule type" value="Genomic_DNA"/>
</dbReference>
<feature type="signal peptide" evidence="1">
    <location>
        <begin position="1"/>
        <end position="19"/>
    </location>
</feature>
<proteinExistence type="predicted"/>